<evidence type="ECO:0000256" key="7">
    <source>
        <dbReference type="ARBA" id="ARBA00022989"/>
    </source>
</evidence>
<dbReference type="InterPro" id="IPR001036">
    <property type="entry name" value="Acrflvin-R"/>
</dbReference>
<keyword evidence="7 9" id="KW-1133">Transmembrane helix</keyword>
<evidence type="ECO:0000256" key="9">
    <source>
        <dbReference type="RuleBase" id="RU364070"/>
    </source>
</evidence>
<gene>
    <name evidence="10" type="ORF">DNX69_06115</name>
</gene>
<dbReference type="RefSeq" id="WP_110785135.1">
    <property type="nucleotide sequence ID" value="NZ_QKQS01000009.1"/>
</dbReference>
<accession>A0A323UKE9</accession>
<evidence type="ECO:0000256" key="2">
    <source>
        <dbReference type="ARBA" id="ARBA00010942"/>
    </source>
</evidence>
<dbReference type="InterPro" id="IPR004764">
    <property type="entry name" value="MdtF-like"/>
</dbReference>
<feature type="transmembrane region" description="Helical" evidence="9">
    <location>
        <begin position="367"/>
        <end position="391"/>
    </location>
</feature>
<keyword evidence="6 9" id="KW-0812">Transmembrane</keyword>
<feature type="transmembrane region" description="Helical" evidence="9">
    <location>
        <begin position="968"/>
        <end position="987"/>
    </location>
</feature>
<keyword evidence="3 9" id="KW-0813">Transport</keyword>
<dbReference type="FunFam" id="3.30.2090.10:FF:000001">
    <property type="entry name" value="Efflux pump membrane transporter"/>
    <property type="match status" value="1"/>
</dbReference>
<feature type="transmembrane region" description="Helical" evidence="9">
    <location>
        <begin position="922"/>
        <end position="947"/>
    </location>
</feature>
<dbReference type="SUPFAM" id="SSF82714">
    <property type="entry name" value="Multidrug efflux transporter AcrB TolC docking domain, DN and DC subdomains"/>
    <property type="match status" value="2"/>
</dbReference>
<proteinExistence type="inferred from homology"/>
<keyword evidence="5 9" id="KW-0997">Cell inner membrane</keyword>
<dbReference type="SUPFAM" id="SSF82866">
    <property type="entry name" value="Multidrug efflux transporter AcrB transmembrane domain"/>
    <property type="match status" value="2"/>
</dbReference>
<feature type="transmembrane region" description="Helical" evidence="9">
    <location>
        <begin position="871"/>
        <end position="889"/>
    </location>
</feature>
<evidence type="ECO:0000256" key="3">
    <source>
        <dbReference type="ARBA" id="ARBA00022448"/>
    </source>
</evidence>
<sequence>MISAFFIKRPIFAWVIAIVIMLGGLLALTTLPVSQYPEIAPPTIQISASYPGADAQTVENSVTKVIEQGMTGLDNLDYMTASSTSSGQAEIAITFTNKANPDVAQMQVQNKLQLVTALLPSIVQTTGLSVTKSTNGFLMIVGFVSTNGKMSETDIADYVKSSLNDRLKRVEGVGNTQLFGGGYAMRIWLDPEKLLKYALTPADVTAAIQAQNTQVSAGQLGGLPARKGQQLNATVTAQSRLQTPAQFRSIVVKSDSNGSMVRINDVATVELGAEDYTSASTYNGLPATGLAINLATGANAIRTAAAVKAVVNEMVPTLPQGVKVVYPYDTTPFVEISIGDVTRTLVEAVVLVFVVMLVFLQNFRATLIPTLAVPVVLLGTFGVLALAGYSINTLTMFAMVLAIGLLVDDAIVVVENVERVMHDEGLSPREATAKSMTEITGALIGITTVLSAVFVPMAFFGGSVGVIYRQFAVTIVSAMVLSVIVALVLTPALCATILRPPKPHDEKRGLFGWFNRVLGRGTDAYQAGARGMLRRPRQGLIAFVLVIVAAAALFIRLPSSFLPEEDQGLLMVSVQLPVGATTDRTERVLDKVTRHFLDHETKAVDGLMTVTGFSFSGAGQNVGMAFVRLRDFAERKDTDLSANAVAERAMAVFAGIRDAKVFALAPPAIEGLGTSNGFDFYLKDINGAGHDKLMAVRDQLLGAAGKSRLLSGTRPNGQDDTPQFSIDIDREKASALGLNLADVNSTLSIAWGSSYVNDFIDRGRVKRVYLQSAADFRMQPEDLDLWYVRNNAGAMVPFSAFASGRWTFGSPRLERYNGAAAVQIQGDAAASVSSGAAMAEIDRLVAGLPGGFGHEWTALSRQEQLSGNQAASLYAISILVVFLCLAALYESWSIPFAVMLSVPVGVFGALAAALLLGQSNDVYFKVGLLTTIGLAAKNAILIIEFAIARQQAGLGLHRATLLAARQRLRPILMTSFAFILGVAPLVVASGAGSAAQNSIGIGVMGGMLAATVLGIFFVPLLFVVVRRVFKGAAGTEITVSPTPPAAFGLAGPTDS</sequence>
<dbReference type="AlphaFoldDB" id="A0A323UKE9"/>
<dbReference type="GO" id="GO:0015562">
    <property type="term" value="F:efflux transmembrane transporter activity"/>
    <property type="evidence" value="ECO:0007669"/>
    <property type="project" value="InterPro"/>
</dbReference>
<feature type="transmembrane region" description="Helical" evidence="9">
    <location>
        <begin position="540"/>
        <end position="557"/>
    </location>
</feature>
<feature type="transmembrane region" description="Helical" evidence="9">
    <location>
        <begin position="439"/>
        <end position="459"/>
    </location>
</feature>
<dbReference type="SUPFAM" id="SSF82693">
    <property type="entry name" value="Multidrug efflux transporter AcrB pore domain, PN1, PN2, PC1 and PC2 subdomains"/>
    <property type="match status" value="4"/>
</dbReference>
<dbReference type="GO" id="GO:0009636">
    <property type="term" value="P:response to toxic substance"/>
    <property type="evidence" value="ECO:0007669"/>
    <property type="project" value="UniProtKB-ARBA"/>
</dbReference>
<evidence type="ECO:0000256" key="6">
    <source>
        <dbReference type="ARBA" id="ARBA00022692"/>
    </source>
</evidence>
<evidence type="ECO:0000313" key="10">
    <source>
        <dbReference type="EMBL" id="PZA12871.1"/>
    </source>
</evidence>
<feature type="transmembrane region" description="Helical" evidence="9">
    <location>
        <begin position="471"/>
        <end position="498"/>
    </location>
</feature>
<dbReference type="FunFam" id="3.30.70.1430:FF:000002">
    <property type="entry name" value="Efflux pump membrane transporter"/>
    <property type="match status" value="1"/>
</dbReference>
<dbReference type="FunFam" id="3.30.70.1430:FF:000001">
    <property type="entry name" value="Efflux pump membrane transporter"/>
    <property type="match status" value="1"/>
</dbReference>
<dbReference type="FunFam" id="3.30.2090.10:FF:000002">
    <property type="entry name" value="Efflux pump membrane transporter"/>
    <property type="match status" value="1"/>
</dbReference>
<name>A0A323UKE9_RHOPL</name>
<keyword evidence="8 9" id="KW-0472">Membrane</keyword>
<dbReference type="PANTHER" id="PTHR32063">
    <property type="match status" value="1"/>
</dbReference>
<reference evidence="10 11" key="1">
    <citation type="submission" date="2018-06" db="EMBL/GenBank/DDBJ databases">
        <title>Draft Whole-Genome Sequence of the purple photosynthetic bacterium Rhodospeudomonas palustris XCP.</title>
        <authorList>
            <person name="Rayyan A."/>
            <person name="Meyer T.E."/>
            <person name="Kyndt J.A."/>
        </authorList>
    </citation>
    <scope>NUCLEOTIDE SEQUENCE [LARGE SCALE GENOMIC DNA]</scope>
    <source>
        <strain evidence="10 11">XCP</strain>
    </source>
</reference>
<dbReference type="NCBIfam" id="TIGR00915">
    <property type="entry name" value="2A0602"/>
    <property type="match status" value="1"/>
</dbReference>
<dbReference type="GO" id="GO:0042910">
    <property type="term" value="F:xenobiotic transmembrane transporter activity"/>
    <property type="evidence" value="ECO:0007669"/>
    <property type="project" value="TreeGrafter"/>
</dbReference>
<evidence type="ECO:0000256" key="4">
    <source>
        <dbReference type="ARBA" id="ARBA00022475"/>
    </source>
</evidence>
<feature type="transmembrane region" description="Helical" evidence="9">
    <location>
        <begin position="341"/>
        <end position="360"/>
    </location>
</feature>
<dbReference type="Gene3D" id="3.30.2090.10">
    <property type="entry name" value="Multidrug efflux transporter AcrB TolC docking domain, DN and DC subdomains"/>
    <property type="match status" value="2"/>
</dbReference>
<comment type="caution">
    <text evidence="10">The sequence shown here is derived from an EMBL/GenBank/DDBJ whole genome shotgun (WGS) entry which is preliminary data.</text>
</comment>
<comment type="subcellular location">
    <subcellularLocation>
        <location evidence="1 9">Cell inner membrane</location>
        <topology evidence="1 9">Multi-pass membrane protein</topology>
    </subcellularLocation>
</comment>
<dbReference type="Gene3D" id="3.30.70.1320">
    <property type="entry name" value="Multidrug efflux transporter AcrB pore domain like"/>
    <property type="match status" value="1"/>
</dbReference>
<keyword evidence="4" id="KW-1003">Cell membrane</keyword>
<evidence type="ECO:0000313" key="11">
    <source>
        <dbReference type="Proteomes" id="UP000248134"/>
    </source>
</evidence>
<dbReference type="Proteomes" id="UP000248134">
    <property type="component" value="Unassembled WGS sequence"/>
</dbReference>
<dbReference type="Pfam" id="PF00873">
    <property type="entry name" value="ACR_tran"/>
    <property type="match status" value="1"/>
</dbReference>
<evidence type="ECO:0000256" key="5">
    <source>
        <dbReference type="ARBA" id="ARBA00022519"/>
    </source>
</evidence>
<dbReference type="GO" id="GO:0005886">
    <property type="term" value="C:plasma membrane"/>
    <property type="evidence" value="ECO:0007669"/>
    <property type="project" value="UniProtKB-SubCell"/>
</dbReference>
<comment type="similarity">
    <text evidence="2 9">Belongs to the resistance-nodulation-cell division (RND) (TC 2.A.6) family.</text>
</comment>
<feature type="transmembrane region" description="Helical" evidence="9">
    <location>
        <begin position="999"/>
        <end position="1025"/>
    </location>
</feature>
<dbReference type="FunFam" id="1.20.1640.10:FF:000001">
    <property type="entry name" value="Efflux pump membrane transporter"/>
    <property type="match status" value="1"/>
</dbReference>
<feature type="transmembrane region" description="Helical" evidence="9">
    <location>
        <begin position="397"/>
        <end position="418"/>
    </location>
</feature>
<dbReference type="EMBL" id="QKQS01000009">
    <property type="protein sequence ID" value="PZA12871.1"/>
    <property type="molecule type" value="Genomic_DNA"/>
</dbReference>
<protein>
    <recommendedName>
        <fullName evidence="9">Efflux pump membrane transporter</fullName>
    </recommendedName>
</protein>
<dbReference type="Gene3D" id="3.30.70.1440">
    <property type="entry name" value="Multidrug efflux transporter AcrB pore domain"/>
    <property type="match status" value="1"/>
</dbReference>
<feature type="transmembrane region" description="Helical" evidence="9">
    <location>
        <begin position="896"/>
        <end position="916"/>
    </location>
</feature>
<evidence type="ECO:0000256" key="1">
    <source>
        <dbReference type="ARBA" id="ARBA00004429"/>
    </source>
</evidence>
<dbReference type="NCBIfam" id="NF000282">
    <property type="entry name" value="RND_permease_1"/>
    <property type="match status" value="1"/>
</dbReference>
<evidence type="ECO:0000256" key="8">
    <source>
        <dbReference type="ARBA" id="ARBA00023136"/>
    </source>
</evidence>
<dbReference type="Gene3D" id="3.30.70.1430">
    <property type="entry name" value="Multidrug efflux transporter AcrB pore domain"/>
    <property type="match status" value="2"/>
</dbReference>
<dbReference type="PANTHER" id="PTHR32063:SF13">
    <property type="entry name" value="MULTIDRUG EFFLUX PUMP SUBUNIT ACRB-RELATED"/>
    <property type="match status" value="1"/>
</dbReference>
<dbReference type="PRINTS" id="PR00702">
    <property type="entry name" value="ACRIFLAVINRP"/>
</dbReference>
<feature type="transmembrane region" description="Helical" evidence="9">
    <location>
        <begin position="12"/>
        <end position="33"/>
    </location>
</feature>
<dbReference type="InterPro" id="IPR027463">
    <property type="entry name" value="AcrB_DN_DC_subdom"/>
</dbReference>
<dbReference type="Gene3D" id="1.20.1640.10">
    <property type="entry name" value="Multidrug efflux transporter AcrB transmembrane domain"/>
    <property type="match status" value="2"/>
</dbReference>
<organism evidence="10 11">
    <name type="scientific">Rhodopseudomonas palustris</name>
    <dbReference type="NCBI Taxonomy" id="1076"/>
    <lineage>
        <taxon>Bacteria</taxon>
        <taxon>Pseudomonadati</taxon>
        <taxon>Pseudomonadota</taxon>
        <taxon>Alphaproteobacteria</taxon>
        <taxon>Hyphomicrobiales</taxon>
        <taxon>Nitrobacteraceae</taxon>
        <taxon>Rhodopseudomonas</taxon>
    </lineage>
</organism>